<reference evidence="1 2" key="1">
    <citation type="journal article" date="2017" name="Antonie Van Leeuwenhoek">
        <title>Rhizobium rhizosphaerae sp. nov., a novel species isolated from rice rhizosphere.</title>
        <authorList>
            <person name="Zhao J.J."/>
            <person name="Zhang J."/>
            <person name="Zhang R.J."/>
            <person name="Zhang C.W."/>
            <person name="Yin H.Q."/>
            <person name="Zhang X.X."/>
        </authorList>
    </citation>
    <scope>NUCLEOTIDE SEQUENCE [LARGE SCALE GENOMIC DNA]</scope>
    <source>
        <strain evidence="1 2">S18K6</strain>
    </source>
</reference>
<gene>
    <name evidence="1" type="ORF">GCHA_2306</name>
</gene>
<organism evidence="1 2">
    <name type="scientific">Paraglaciecola chathamensis S18K6</name>
    <dbReference type="NCBI Taxonomy" id="1127672"/>
    <lineage>
        <taxon>Bacteria</taxon>
        <taxon>Pseudomonadati</taxon>
        <taxon>Pseudomonadota</taxon>
        <taxon>Gammaproteobacteria</taxon>
        <taxon>Alteromonadales</taxon>
        <taxon>Alteromonadaceae</taxon>
        <taxon>Paraglaciecola</taxon>
    </lineage>
</organism>
<dbReference type="EMBL" id="BAEM01000032">
    <property type="protein sequence ID" value="GAC10253.1"/>
    <property type="molecule type" value="Genomic_DNA"/>
</dbReference>
<dbReference type="Proteomes" id="UP000006320">
    <property type="component" value="Unassembled WGS sequence"/>
</dbReference>
<dbReference type="AlphaFoldDB" id="A0AAV3UZG7"/>
<comment type="caution">
    <text evidence="1">The sequence shown here is derived from an EMBL/GenBank/DDBJ whole genome shotgun (WGS) entry which is preliminary data.</text>
</comment>
<accession>A0AAV3UZG7</accession>
<proteinExistence type="predicted"/>
<sequence length="45" mass="5031">MVTEGYKTPRLRFPALKNNALSKTEKGSQSILTAFCFAEIKQQLA</sequence>
<evidence type="ECO:0000313" key="1">
    <source>
        <dbReference type="EMBL" id="GAC10253.1"/>
    </source>
</evidence>
<protein>
    <submittedName>
        <fullName evidence="1">Uncharacterized protein</fullName>
    </submittedName>
</protein>
<evidence type="ECO:0000313" key="2">
    <source>
        <dbReference type="Proteomes" id="UP000006320"/>
    </source>
</evidence>
<name>A0AAV3UZG7_9ALTE</name>